<evidence type="ECO:0000313" key="4">
    <source>
        <dbReference type="Proteomes" id="UP001222770"/>
    </source>
</evidence>
<dbReference type="PANTHER" id="PTHR43669:SF3">
    <property type="entry name" value="ALCOHOL DEHYDROGENASE, PUTATIVE (AFU_ORTHOLOGUE AFUA_3G03445)-RELATED"/>
    <property type="match status" value="1"/>
</dbReference>
<organism evidence="3 4">
    <name type="scientific">Novosphingobium cyanobacteriorum</name>
    <dbReference type="NCBI Taxonomy" id="3024215"/>
    <lineage>
        <taxon>Bacteria</taxon>
        <taxon>Pseudomonadati</taxon>
        <taxon>Pseudomonadota</taxon>
        <taxon>Alphaproteobacteria</taxon>
        <taxon>Sphingomonadales</taxon>
        <taxon>Sphingomonadaceae</taxon>
        <taxon>Novosphingobium</taxon>
    </lineage>
</organism>
<dbReference type="PRINTS" id="PR00080">
    <property type="entry name" value="SDRFAMILY"/>
</dbReference>
<dbReference type="PRINTS" id="PR00081">
    <property type="entry name" value="GDHRDH"/>
</dbReference>
<reference evidence="3 4" key="1">
    <citation type="submission" date="2023-03" db="EMBL/GenBank/DDBJ databases">
        <title>Novosphingobium cyanobacteriorum sp. nov., isolated from a eutrophic reservoir during the Microcystis bloom period.</title>
        <authorList>
            <person name="Kang M."/>
            <person name="Le V."/>
            <person name="Ko S.-R."/>
            <person name="Lee S.-A."/>
            <person name="Ahn C.-Y."/>
        </authorList>
    </citation>
    <scope>NUCLEOTIDE SEQUENCE [LARGE SCALE GENOMIC DNA]</scope>
    <source>
        <strain evidence="3 4">HBC54</strain>
    </source>
</reference>
<name>A0ABT6CLW7_9SPHN</name>
<dbReference type="SUPFAM" id="SSF51735">
    <property type="entry name" value="NAD(P)-binding Rossmann-fold domains"/>
    <property type="match status" value="1"/>
</dbReference>
<comment type="caution">
    <text evidence="3">The sequence shown here is derived from an EMBL/GenBank/DDBJ whole genome shotgun (WGS) entry which is preliminary data.</text>
</comment>
<protein>
    <submittedName>
        <fullName evidence="3">SDR family NAD(P)-dependent oxidoreductase</fullName>
    </submittedName>
</protein>
<dbReference type="InterPro" id="IPR036291">
    <property type="entry name" value="NAD(P)-bd_dom_sf"/>
</dbReference>
<dbReference type="Pfam" id="PF13561">
    <property type="entry name" value="adh_short_C2"/>
    <property type="match status" value="1"/>
</dbReference>
<evidence type="ECO:0000256" key="1">
    <source>
        <dbReference type="ARBA" id="ARBA00006484"/>
    </source>
</evidence>
<comment type="similarity">
    <text evidence="1">Belongs to the short-chain dehydrogenases/reductases (SDR) family.</text>
</comment>
<dbReference type="CDD" id="cd05233">
    <property type="entry name" value="SDR_c"/>
    <property type="match status" value="1"/>
</dbReference>
<evidence type="ECO:0000256" key="2">
    <source>
        <dbReference type="ARBA" id="ARBA00023002"/>
    </source>
</evidence>
<dbReference type="RefSeq" id="WP_277279681.1">
    <property type="nucleotide sequence ID" value="NZ_JAROCY010000018.1"/>
</dbReference>
<keyword evidence="4" id="KW-1185">Reference proteome</keyword>
<sequence length="303" mass="30922">MQQAGFLDQRAKLGGRVAVVIGGGGGIGAAITLALAGAGVDVALCDIDGTELEATVKAATATGRRVHGDVLDATDPAALDAFYDSVTTVFGHADIVVNVVGGTFRTAFMEIDRAGISADIQRNYGYVVQSVQRAVPLLRAGGMRGGSIVNFTTIEAHRGAATFAVYAGAKAATTNFTRSIAVELGKEGIRVNCIAPDTTPSRGNQVAMPPEVGARFANVRPEAIGEAMAMYIPAGSSPPVDALADAVLFLASDLSAFVSGMTLHVDGGTMAAAGFLDWPHGDGFVPVPLGGTTPLMFPGEDNT</sequence>
<accession>A0ABT6CLW7</accession>
<dbReference type="InterPro" id="IPR002347">
    <property type="entry name" value="SDR_fam"/>
</dbReference>
<dbReference type="PANTHER" id="PTHR43669">
    <property type="entry name" value="5-KETO-D-GLUCONATE 5-REDUCTASE"/>
    <property type="match status" value="1"/>
</dbReference>
<dbReference type="EMBL" id="JAROCY010000018">
    <property type="protein sequence ID" value="MDF8334910.1"/>
    <property type="molecule type" value="Genomic_DNA"/>
</dbReference>
<dbReference type="Gene3D" id="3.40.50.720">
    <property type="entry name" value="NAD(P)-binding Rossmann-like Domain"/>
    <property type="match status" value="1"/>
</dbReference>
<proteinExistence type="inferred from homology"/>
<evidence type="ECO:0000313" key="3">
    <source>
        <dbReference type="EMBL" id="MDF8334910.1"/>
    </source>
</evidence>
<dbReference type="Proteomes" id="UP001222770">
    <property type="component" value="Unassembled WGS sequence"/>
</dbReference>
<gene>
    <name evidence="3" type="ORF">POM99_17010</name>
</gene>
<keyword evidence="2" id="KW-0560">Oxidoreductase</keyword>